<dbReference type="OrthoDB" id="7620527at2"/>
<keyword evidence="3" id="KW-1185">Reference proteome</keyword>
<protein>
    <submittedName>
        <fullName evidence="2">Uncharacterized protein</fullName>
    </submittedName>
</protein>
<dbReference type="EMBL" id="ARYJ01000004">
    <property type="protein sequence ID" value="KCZ89077.1"/>
    <property type="molecule type" value="Genomic_DNA"/>
</dbReference>
<evidence type="ECO:0000313" key="3">
    <source>
        <dbReference type="Proteomes" id="UP000024816"/>
    </source>
</evidence>
<dbReference type="PATRIC" id="fig|1280952.3.peg.1441"/>
<dbReference type="AlphaFoldDB" id="A0A059FEQ9"/>
<dbReference type="RefSeq" id="WP_035580196.1">
    <property type="nucleotide sequence ID" value="NZ_ARYJ01000004.1"/>
</dbReference>
<sequence>MILASVPNTYETVEREFGRAMADATRDLQVWFERLSDMERLMGLCGFILLLFFLILTKSATRSADPGNGRSFIGSFTLVVVFSFVAGMLIDSPFDPRHFVNEDFIRRFV</sequence>
<accession>A0A059FEQ9</accession>
<dbReference type="Proteomes" id="UP000024816">
    <property type="component" value="Unassembled WGS sequence"/>
</dbReference>
<keyword evidence="1" id="KW-0472">Membrane</keyword>
<keyword evidence="1" id="KW-1133">Transmembrane helix</keyword>
<dbReference type="STRING" id="1280952.HJA_07267"/>
<proteinExistence type="predicted"/>
<evidence type="ECO:0000256" key="1">
    <source>
        <dbReference type="SAM" id="Phobius"/>
    </source>
</evidence>
<organism evidence="2 3">
    <name type="scientific">Hyphomonas jannaschiana VP2</name>
    <dbReference type="NCBI Taxonomy" id="1280952"/>
    <lineage>
        <taxon>Bacteria</taxon>
        <taxon>Pseudomonadati</taxon>
        <taxon>Pseudomonadota</taxon>
        <taxon>Alphaproteobacteria</taxon>
        <taxon>Hyphomonadales</taxon>
        <taxon>Hyphomonadaceae</taxon>
        <taxon>Hyphomonas</taxon>
    </lineage>
</organism>
<comment type="caution">
    <text evidence="2">The sequence shown here is derived from an EMBL/GenBank/DDBJ whole genome shotgun (WGS) entry which is preliminary data.</text>
</comment>
<name>A0A059FEQ9_9PROT</name>
<feature type="transmembrane region" description="Helical" evidence="1">
    <location>
        <begin position="72"/>
        <end position="90"/>
    </location>
</feature>
<reference evidence="2 3" key="1">
    <citation type="journal article" date="2014" name="Antonie Van Leeuwenhoek">
        <title>Hyphomonas beringensis sp. nov. and Hyphomonas chukchiensis sp. nov., isolated from surface seawater of the Bering Sea and Chukchi Sea.</title>
        <authorList>
            <person name="Li C."/>
            <person name="Lai Q."/>
            <person name="Li G."/>
            <person name="Dong C."/>
            <person name="Wang J."/>
            <person name="Liao Y."/>
            <person name="Shao Z."/>
        </authorList>
    </citation>
    <scope>NUCLEOTIDE SEQUENCE [LARGE SCALE GENOMIC DNA]</scope>
    <source>
        <strain evidence="2 3">VP2</strain>
    </source>
</reference>
<evidence type="ECO:0000313" key="2">
    <source>
        <dbReference type="EMBL" id="KCZ89077.1"/>
    </source>
</evidence>
<keyword evidence="1" id="KW-0812">Transmembrane</keyword>
<gene>
    <name evidence="2" type="ORF">HJA_07267</name>
</gene>
<feature type="transmembrane region" description="Helical" evidence="1">
    <location>
        <begin position="41"/>
        <end position="60"/>
    </location>
</feature>